<protein>
    <submittedName>
        <fullName evidence="1">Uncharacterized protein</fullName>
    </submittedName>
</protein>
<dbReference type="EMBL" id="KZ851855">
    <property type="protein sequence ID" value="RDK41517.1"/>
    <property type="molecule type" value="Genomic_DNA"/>
</dbReference>
<keyword evidence="2" id="KW-1185">Reference proteome</keyword>
<dbReference type="AlphaFoldDB" id="A0A370PH43"/>
<gene>
    <name evidence="1" type="ORF">M752DRAFT_27853</name>
</gene>
<dbReference type="Proteomes" id="UP000254937">
    <property type="component" value="Unassembled WGS sequence"/>
</dbReference>
<organism evidence="1 2">
    <name type="scientific">Aspergillus phoenicis ATCC 13157</name>
    <dbReference type="NCBI Taxonomy" id="1353007"/>
    <lineage>
        <taxon>Eukaryota</taxon>
        <taxon>Fungi</taxon>
        <taxon>Dikarya</taxon>
        <taxon>Ascomycota</taxon>
        <taxon>Pezizomycotina</taxon>
        <taxon>Eurotiomycetes</taxon>
        <taxon>Eurotiomycetidae</taxon>
        <taxon>Eurotiales</taxon>
        <taxon>Aspergillaceae</taxon>
        <taxon>Aspergillus</taxon>
    </lineage>
</organism>
<sequence>MLAMYLDILIICPVQLFRPSDLFTGLRCLLSWLVIGTKHSSRCLGTDASTLLGIAKLTSTDTV</sequence>
<proteinExistence type="predicted"/>
<name>A0A370PH43_ASPPH</name>
<evidence type="ECO:0000313" key="1">
    <source>
        <dbReference type="EMBL" id="RDK41517.1"/>
    </source>
</evidence>
<reference evidence="1 2" key="1">
    <citation type="submission" date="2018-07" db="EMBL/GenBank/DDBJ databases">
        <title>Section-level genome sequencing of Aspergillus section Nigri to investigate inter- and intra-species variation.</title>
        <authorList>
            <consortium name="DOE Joint Genome Institute"/>
            <person name="Vesth T.C."/>
            <person name="Nybo J.L."/>
            <person name="Theobald S."/>
            <person name="Frisvad J.C."/>
            <person name="Larsen T.O."/>
            <person name="Nielsen K.F."/>
            <person name="Hoof J.B."/>
            <person name="Brandl J."/>
            <person name="Salamov A."/>
            <person name="Riley R."/>
            <person name="Gladden J.M."/>
            <person name="Phatale P."/>
            <person name="Nielsen M.T."/>
            <person name="Lyhne E.K."/>
            <person name="Kogle M.E."/>
            <person name="Strasser K."/>
            <person name="McDonnell E."/>
            <person name="Barry K."/>
            <person name="Clum A."/>
            <person name="Chen C."/>
            <person name="Nolan M."/>
            <person name="Sandor L."/>
            <person name="Kuo A."/>
            <person name="Lipzen A."/>
            <person name="Hainaut M."/>
            <person name="Drula E."/>
            <person name="Tsang A."/>
            <person name="Magnuson J.K."/>
            <person name="Henrissat B."/>
            <person name="Wiebenga A."/>
            <person name="Simmons B.A."/>
            <person name="Makela M.R."/>
            <person name="De vries R.P."/>
            <person name="Grigoriev I.V."/>
            <person name="Mortensen U.H."/>
            <person name="Baker S.E."/>
            <person name="Andersen M.R."/>
        </authorList>
    </citation>
    <scope>NUCLEOTIDE SEQUENCE [LARGE SCALE GENOMIC DNA]</scope>
    <source>
        <strain evidence="1 2">ATCC 13157</strain>
    </source>
</reference>
<evidence type="ECO:0000313" key="2">
    <source>
        <dbReference type="Proteomes" id="UP000254937"/>
    </source>
</evidence>
<accession>A0A370PH43</accession>